<keyword evidence="1" id="KW-0040">ANK repeat</keyword>
<dbReference type="InterPro" id="IPR036770">
    <property type="entry name" value="Ankyrin_rpt-contain_sf"/>
</dbReference>
<dbReference type="OrthoDB" id="539213at2759"/>
<feature type="domain" description="Azaphilone pigments biosynthesis cluster protein L N-terminal" evidence="3">
    <location>
        <begin position="1"/>
        <end position="189"/>
    </location>
</feature>
<evidence type="ECO:0000313" key="4">
    <source>
        <dbReference type="EMBL" id="TGJ81434.1"/>
    </source>
</evidence>
<accession>A0A4Z0YBV0</accession>
<dbReference type="SUPFAM" id="SSF48403">
    <property type="entry name" value="Ankyrin repeat"/>
    <property type="match status" value="1"/>
</dbReference>
<protein>
    <recommendedName>
        <fullName evidence="3">Azaphilone pigments biosynthesis cluster protein L N-terminal domain-containing protein</fullName>
    </recommendedName>
</protein>
<comment type="caution">
    <text evidence="4">The sequence shown here is derived from an EMBL/GenBank/DDBJ whole genome shotgun (WGS) entry which is preliminary data.</text>
</comment>
<feature type="repeat" description="ANK" evidence="1">
    <location>
        <begin position="450"/>
        <end position="482"/>
    </location>
</feature>
<dbReference type="EMBL" id="SKBN01000169">
    <property type="protein sequence ID" value="TGJ81434.1"/>
    <property type="molecule type" value="Genomic_DNA"/>
</dbReference>
<evidence type="ECO:0000256" key="1">
    <source>
        <dbReference type="PROSITE-ProRule" id="PRU00023"/>
    </source>
</evidence>
<evidence type="ECO:0000259" key="3">
    <source>
        <dbReference type="Pfam" id="PF17111"/>
    </source>
</evidence>
<sequence>MEALSLSANVAAFVVVAAQLSTVLYTTFSSIKDGPDNVRRVTAHLLQLHGVLEQLRCSSLASSDTALAGHVGLCVLDLNSLADNVQKLQLTPYEARTGRLWKRFKSFLDEKKLDRICDQIVAHTGTLSLRLSILNSVEKQTESLISKFGDVDNTLHTQHDELQNGLTSIQAAVGDMVHMSQTKADSMLDLLAEIKNSIVNLTRGACQPGTVTGNTSEQGSESNNEEVWAEKNVKSVLHANLVQSITRLCCLVKEKNRTFDTDAEDNTQAEDIIEDLQMLLDSAQRYETTVSSTIAHRSINRKLLRSDLRRFGQAFGQFKLLVNQEARRDDGSSSTAIRRKRTYTTVFLQGLGTLSLMVTKQDQGSSATEVISKMVFSFLPKDPRQFMMIVASTTQGGMPGGSISPISRLAVNRVLPAGSQVFHVVEKGLLQELRAMLQRDEATLRDHDEYGANLLFYAVWGRQAKICKFLLENGADVDHVANSKGLTWGRTDDQRLFNNKDIAERICQVLDAGVNVHLHDYRGQSCLHTCLQTAKLQFRRSHNLIRSQFHAIKLLIERGANVYAVNLDGESVSELAYIEMSGYSFCGGLVGDLWDAALQSCGYDIAKFRKYHKRKGYYTNHYPREAFEVLWEGREDQCPYWDDATWPPDEPEGLGGSLAIANMGEDGILTSKGWCWQEQQALENLGEIDSYVRSEASETQTELASTVEEDADDKRNTARKQGCEFVTNVEFSGLFENPWI</sequence>
<gene>
    <name evidence="4" type="ORF">E0Z10_g7345</name>
</gene>
<reference evidence="4 5" key="1">
    <citation type="submission" date="2019-03" db="EMBL/GenBank/DDBJ databases">
        <title>Draft genome sequence of Xylaria hypoxylon DSM 108379, a ubiquitous saprotrophic-parasitic fungi on hardwood.</title>
        <authorList>
            <person name="Buettner E."/>
            <person name="Leonhardt S."/>
            <person name="Gebauer A.M."/>
            <person name="Liers C."/>
            <person name="Hofrichter M."/>
            <person name="Kellner H."/>
        </authorList>
    </citation>
    <scope>NUCLEOTIDE SEQUENCE [LARGE SCALE GENOMIC DNA]</scope>
    <source>
        <strain evidence="4 5">DSM 108379</strain>
    </source>
</reference>
<organism evidence="4 5">
    <name type="scientific">Xylaria hypoxylon</name>
    <dbReference type="NCBI Taxonomy" id="37992"/>
    <lineage>
        <taxon>Eukaryota</taxon>
        <taxon>Fungi</taxon>
        <taxon>Dikarya</taxon>
        <taxon>Ascomycota</taxon>
        <taxon>Pezizomycotina</taxon>
        <taxon>Sordariomycetes</taxon>
        <taxon>Xylariomycetidae</taxon>
        <taxon>Xylariales</taxon>
        <taxon>Xylariaceae</taxon>
        <taxon>Xylaria</taxon>
    </lineage>
</organism>
<evidence type="ECO:0000313" key="5">
    <source>
        <dbReference type="Proteomes" id="UP000297716"/>
    </source>
</evidence>
<dbReference type="Gene3D" id="1.25.40.20">
    <property type="entry name" value="Ankyrin repeat-containing domain"/>
    <property type="match status" value="2"/>
</dbReference>
<dbReference type="AlphaFoldDB" id="A0A4Z0YBV0"/>
<dbReference type="InterPro" id="IPR031348">
    <property type="entry name" value="PigL_N"/>
</dbReference>
<dbReference type="SMART" id="SM00248">
    <property type="entry name" value="ANK"/>
    <property type="match status" value="2"/>
</dbReference>
<dbReference type="Proteomes" id="UP000297716">
    <property type="component" value="Unassembled WGS sequence"/>
</dbReference>
<evidence type="ECO:0000256" key="2">
    <source>
        <dbReference type="SAM" id="MobiDB-lite"/>
    </source>
</evidence>
<dbReference type="Pfam" id="PF00023">
    <property type="entry name" value="Ank"/>
    <property type="match status" value="1"/>
</dbReference>
<keyword evidence="5" id="KW-1185">Reference proteome</keyword>
<dbReference type="InterPro" id="IPR002110">
    <property type="entry name" value="Ankyrin_rpt"/>
</dbReference>
<name>A0A4Z0YBV0_9PEZI</name>
<dbReference type="Pfam" id="PF17111">
    <property type="entry name" value="PigL_N"/>
    <property type="match status" value="1"/>
</dbReference>
<dbReference type="PROSITE" id="PS50088">
    <property type="entry name" value="ANK_REPEAT"/>
    <property type="match status" value="1"/>
</dbReference>
<feature type="region of interest" description="Disordered" evidence="2">
    <location>
        <begin position="697"/>
        <end position="718"/>
    </location>
</feature>
<dbReference type="STRING" id="37992.A0A4Z0YBV0"/>
<proteinExistence type="predicted"/>